<keyword evidence="12" id="KW-0479">Metal-binding</keyword>
<dbReference type="EMBL" id="JAOTOJ010000001">
    <property type="protein sequence ID" value="KAK9411964.1"/>
    <property type="molecule type" value="Genomic_DNA"/>
</dbReference>
<dbReference type="SMART" id="SM00773">
    <property type="entry name" value="WGR"/>
    <property type="match status" value="1"/>
</dbReference>
<evidence type="ECO:0000259" key="36">
    <source>
        <dbReference type="PROSITE" id="PS51059"/>
    </source>
</evidence>
<evidence type="ECO:0000256" key="31">
    <source>
        <dbReference type="ARBA" id="ARBA00048575"/>
    </source>
</evidence>
<keyword evidence="17" id="KW-0862">Zinc</keyword>
<evidence type="ECO:0000256" key="30">
    <source>
        <dbReference type="ARBA" id="ARBA00048339"/>
    </source>
</evidence>
<evidence type="ECO:0000256" key="22">
    <source>
        <dbReference type="ARBA" id="ARBA00023163"/>
    </source>
</evidence>
<keyword evidence="20 32" id="KW-0520">NAD</keyword>
<dbReference type="GO" id="GO:1990404">
    <property type="term" value="F:NAD+-protein mono-ADP-ribosyltransferase activity"/>
    <property type="evidence" value="ECO:0007669"/>
    <property type="project" value="TreeGrafter"/>
</dbReference>
<evidence type="ECO:0000256" key="5">
    <source>
        <dbReference type="ARBA" id="ARBA00022490"/>
    </source>
</evidence>
<evidence type="ECO:0000256" key="8">
    <source>
        <dbReference type="ARBA" id="ARBA00022588"/>
    </source>
</evidence>
<dbReference type="Pfam" id="PF00645">
    <property type="entry name" value="zf-PARP"/>
    <property type="match status" value="2"/>
</dbReference>
<dbReference type="InterPro" id="IPR012982">
    <property type="entry name" value="PARP1-like_PADR1_Zn_ribbon"/>
</dbReference>
<gene>
    <name evidence="39" type="ORF">NXF25_003139</name>
</gene>
<dbReference type="InterPro" id="IPR004102">
    <property type="entry name" value="Poly(ADP-ribose)pol_reg_dom"/>
</dbReference>
<evidence type="ECO:0000256" key="10">
    <source>
        <dbReference type="ARBA" id="ARBA00022679"/>
    </source>
</evidence>
<evidence type="ECO:0000256" key="13">
    <source>
        <dbReference type="ARBA" id="ARBA00022737"/>
    </source>
</evidence>
<evidence type="ECO:0000256" key="23">
    <source>
        <dbReference type="ARBA" id="ARBA00023204"/>
    </source>
</evidence>
<feature type="domain" description="WGR" evidence="38">
    <location>
        <begin position="539"/>
        <end position="635"/>
    </location>
</feature>
<dbReference type="PROSITE" id="PS52007">
    <property type="entry name" value="PADR1"/>
    <property type="match status" value="1"/>
</dbReference>
<keyword evidence="40" id="KW-1185">Reference proteome</keyword>
<dbReference type="Pfam" id="PF19438">
    <property type="entry name" value="LIN9_C"/>
    <property type="match status" value="1"/>
</dbReference>
<keyword evidence="8" id="KW-0399">Innate immunity</keyword>
<keyword evidence="16" id="KW-0863">Zinc-finger</keyword>
<dbReference type="GO" id="GO:0005730">
    <property type="term" value="C:nucleolus"/>
    <property type="evidence" value="ECO:0007669"/>
    <property type="project" value="UniProtKB-SubCell"/>
</dbReference>
<keyword evidence="19" id="KW-0805">Transcription regulation</keyword>
<sequence length="1591" mass="179211">MAEPAEKLYRAEYAKSGRASCKKCKENIAKDSLRLAIMVQSPMFDGKVPHWHHYSCFWKRTQLLSHADLDGFSELRWEDQEKIKKHIESGGAAAGKGGGQEGGGKCEKSLNDFAAEYAKSNRSTCKDCERKIEKGQIRISKKMVLAEKPQLGMIDNWYHLDCFSNRRTNLGFLPTFNASQIQGFELLKAEDKEILKKQLPSVKNEGKRKGDEVDANVISKKRPKKEKEKLLKQEKLLKDQTELIWNIKDELKRACTTNDLKELLIANKQEVPSGETAILDRVADGMAFGALLPCEECKGQFVFKSNAYYCTGDITAWTKCVSKTQTPSRKEWTIPKEFREIPYLKKFKFKKQDRAFLPEAASTNSVPPSAISDPITENSAAPADKPLSNMKILVLGKLSKTKDEIKSAVEELGGKVTATVNKADLCISSQKEVDKMNKKMEEVKKAHLCVVSEDFLQDIKSSSKGFQELQSLHAVSPWGGEVKQEHKKVPVSAKSSGHSNVKNSGKNKEEQGTSKSEKKMKLTVKGGAAVDPDSGLEDSAHVFEKSGKIFSATLGLVDIVQGTNSYYKLQLLEDDRETRYWVFRSWGRVGTSIGSNKLEKMPSKEEAIEHFLDLYEEKTGNSWHSKNFTKYPKKFYPLEIDYGQDEEAVKKLTVSAGTKSKLPKAVQDLIKMIFDVESMKKAMVEFEIDLQKMPLGKLSERQIQSAYSILNEVQQAVSDGGTDSQILDLSNRFYTLIPHDFGMKKPPLLNNLDYIKTKVEMLDNLLDIEVAYSLLRSGGQDGDKDPIDVNYEKLKTIIQVVDKDSEEAKIIKQYVKNTHASTHNAYNLKVLEIFKIEREGEYQRYEPFRDLHNRQLLWHGSRTTNFAGILSQGLRIAPPEAPVTGYMFGKGIYFADMVSKSANYCHTSQVDPVGLILLGEVALGNMSELKNASHITKLPKGKHSVKGLGKTAPDPSATVSLEGVDVPLGKGIASGISNTSLMYNEYIVYDIAQSPGKSSDSLMSRLLPPVRQAREDSVSSPTMHCDRQPLKKRRGSFKMAELDQLPDERTASTASSRKQSSSAKALVSLKEGSLSNTWNEKFSSLQKTPIWKGKNVGVTVEMPFRNSKRTRSFCEEDERQMNTRSPKRNQRVGMVPQKFTVTVPTPDKKASQKIGLRLRNLLKLPKAHKWCIYEWFYSNIDKPLFEGDNDFCVCLKESFPNLKTRKLTRVEWGKIRRLMGKPRRCSSAFFEEERSALKQKRQKIRLLQQRKVADISQFKDLPEEIPLPLVIGTKVTARLRGSHDGLFTGQIDAVDTLNATYRVTFERTGLGTHTIPDYEVLSNEPHDTMPIAAFGQKQRPSRYIMTPPQLHYTPSLQSPITDSDPLLGSSWKNKISGSDSETLGGFPVEFLIQVTRLSKILMIKKEHIKQLREMNTEAEKLKSYSMPIGIEFQRRYATIVLDLEQLNKDLNKVLHKVQQYCYELAPEQGLQPSDHPTDLRRRCEEEAQEIVRQSNTSTTGQPCVQNENLTELIARLTAILLQIKCLAEGGDLNSFEFKSLTDSLNDIKNSIDSTNISCFQNNVEIHVAHIQSGLSQMGNLHAFAANNTNRD</sequence>
<feature type="region of interest" description="Disordered" evidence="33">
    <location>
        <begin position="360"/>
        <end position="382"/>
    </location>
</feature>
<dbReference type="GO" id="GO:0005829">
    <property type="term" value="C:cytosol"/>
    <property type="evidence" value="ECO:0007669"/>
    <property type="project" value="UniProtKB-SubCell"/>
</dbReference>
<evidence type="ECO:0000256" key="16">
    <source>
        <dbReference type="ARBA" id="ARBA00022771"/>
    </source>
</evidence>
<feature type="region of interest" description="Disordered" evidence="33">
    <location>
        <begin position="480"/>
        <end position="532"/>
    </location>
</feature>
<organism evidence="39 40">
    <name type="scientific">Crotalus adamanteus</name>
    <name type="common">Eastern diamondback rattlesnake</name>
    <dbReference type="NCBI Taxonomy" id="8729"/>
    <lineage>
        <taxon>Eukaryota</taxon>
        <taxon>Metazoa</taxon>
        <taxon>Chordata</taxon>
        <taxon>Craniata</taxon>
        <taxon>Vertebrata</taxon>
        <taxon>Euteleostomi</taxon>
        <taxon>Lepidosauria</taxon>
        <taxon>Squamata</taxon>
        <taxon>Bifurcata</taxon>
        <taxon>Unidentata</taxon>
        <taxon>Episquamata</taxon>
        <taxon>Toxicofera</taxon>
        <taxon>Serpentes</taxon>
        <taxon>Colubroidea</taxon>
        <taxon>Viperidae</taxon>
        <taxon>Crotalinae</taxon>
        <taxon>Crotalus</taxon>
    </lineage>
</organism>
<dbReference type="CDD" id="cd01437">
    <property type="entry name" value="parp_like"/>
    <property type="match status" value="1"/>
</dbReference>
<dbReference type="InterPro" id="IPR036957">
    <property type="entry name" value="Znf_PARP_sf"/>
</dbReference>
<comment type="catalytic activity">
    <reaction evidence="29">
        <text>L-histidyl-[protein] + NAD(+) = N(tele)-(ADP-D-ribosyl)-L-histidyl-[protein] + nicotinamide + H(+)</text>
        <dbReference type="Rhea" id="RHEA:72071"/>
        <dbReference type="Rhea" id="RHEA-COMP:9745"/>
        <dbReference type="Rhea" id="RHEA-COMP:18085"/>
        <dbReference type="ChEBI" id="CHEBI:15378"/>
        <dbReference type="ChEBI" id="CHEBI:17154"/>
        <dbReference type="ChEBI" id="CHEBI:29979"/>
        <dbReference type="ChEBI" id="CHEBI:57540"/>
        <dbReference type="ChEBI" id="CHEBI:191398"/>
    </reaction>
    <physiologicalReaction direction="left-to-right" evidence="29">
        <dbReference type="Rhea" id="RHEA:72072"/>
    </physiologicalReaction>
</comment>
<name>A0AAW1CC88_CROAD</name>
<evidence type="ECO:0000256" key="24">
    <source>
        <dbReference type="ARBA" id="ARBA00023242"/>
    </source>
</evidence>
<dbReference type="Gene3D" id="3.30.1740.10">
    <property type="entry name" value="Zinc finger, PARP-type"/>
    <property type="match status" value="2"/>
</dbReference>
<dbReference type="PROSITE" id="PS50064">
    <property type="entry name" value="ZF_PARP_2"/>
    <property type="match status" value="2"/>
</dbReference>
<protein>
    <recommendedName>
        <fullName evidence="32">Poly [ADP-ribose] polymerase</fullName>
        <shortName evidence="32">PARP</shortName>
        <ecNumber evidence="32">2.4.2.-</ecNumber>
    </recommendedName>
</protein>
<evidence type="ECO:0000256" key="6">
    <source>
        <dbReference type="ARBA" id="ARBA00022499"/>
    </source>
</evidence>
<dbReference type="GO" id="GO:0003950">
    <property type="term" value="F:NAD+ poly-ADP-ribosyltransferase activity"/>
    <property type="evidence" value="ECO:0007669"/>
    <property type="project" value="UniProtKB-UniRule"/>
</dbReference>
<keyword evidence="23" id="KW-0234">DNA repair</keyword>
<dbReference type="Gene3D" id="3.40.50.10190">
    <property type="entry name" value="BRCT domain"/>
    <property type="match status" value="1"/>
</dbReference>
<keyword evidence="7" id="KW-0021">Allosteric enzyme</keyword>
<evidence type="ECO:0000256" key="28">
    <source>
        <dbReference type="ARBA" id="ARBA00033987"/>
    </source>
</evidence>
<evidence type="ECO:0000256" key="9">
    <source>
        <dbReference type="ARBA" id="ARBA00022676"/>
    </source>
</evidence>
<dbReference type="InterPro" id="IPR036420">
    <property type="entry name" value="BRCT_dom_sf"/>
</dbReference>
<dbReference type="PROSITE" id="PS00347">
    <property type="entry name" value="ZF_PARP_1"/>
    <property type="match status" value="2"/>
</dbReference>
<keyword evidence="18" id="KW-0391">Immunity</keyword>
<dbReference type="FunFam" id="3.90.228.10:FF:000002">
    <property type="entry name" value="Poly [ADP-ribose] polymerase"/>
    <property type="match status" value="1"/>
</dbReference>
<dbReference type="FunFam" id="3.40.50.10190:FF:000030">
    <property type="entry name" value="Poly [ADP-ribose] polymerase"/>
    <property type="match status" value="1"/>
</dbReference>
<dbReference type="Pfam" id="PF00644">
    <property type="entry name" value="PARP"/>
    <property type="match status" value="1"/>
</dbReference>
<evidence type="ECO:0000256" key="12">
    <source>
        <dbReference type="ARBA" id="ARBA00022723"/>
    </source>
</evidence>
<comment type="catalytic activity">
    <reaction evidence="28">
        <text>NAD(+) + (ADP-D-ribosyl)n-acceptor = nicotinamide + (ADP-D-ribosyl)n+1-acceptor + H(+).</text>
        <dbReference type="EC" id="2.4.2.30"/>
    </reaction>
</comment>
<dbReference type="Pfam" id="PF00533">
    <property type="entry name" value="BRCT"/>
    <property type="match status" value="1"/>
</dbReference>
<evidence type="ECO:0000256" key="4">
    <source>
        <dbReference type="ARBA" id="ARBA00022454"/>
    </source>
</evidence>
<feature type="domain" description="PARP alpha-helical" evidence="37">
    <location>
        <begin position="659"/>
        <end position="776"/>
    </location>
</feature>
<evidence type="ECO:0000256" key="7">
    <source>
        <dbReference type="ARBA" id="ARBA00022533"/>
    </source>
</evidence>
<dbReference type="Gene3D" id="1.20.142.10">
    <property type="entry name" value="Poly(ADP-ribose) polymerase, regulatory domain"/>
    <property type="match status" value="1"/>
</dbReference>
<keyword evidence="6" id="KW-1017">Isopeptide bond</keyword>
<evidence type="ECO:0000256" key="3">
    <source>
        <dbReference type="ARBA" id="ARBA00004604"/>
    </source>
</evidence>
<dbReference type="EC" id="2.4.2.-" evidence="32"/>
<feature type="compositionally biased region" description="Low complexity" evidence="33">
    <location>
        <begin position="1051"/>
        <end position="1063"/>
    </location>
</feature>
<dbReference type="GO" id="GO:0016779">
    <property type="term" value="F:nucleotidyltransferase activity"/>
    <property type="evidence" value="ECO:0007669"/>
    <property type="project" value="UniProtKB-KW"/>
</dbReference>
<dbReference type="SUPFAM" id="SSF56399">
    <property type="entry name" value="ADP-ribosylation"/>
    <property type="match status" value="1"/>
</dbReference>
<dbReference type="SMART" id="SM01336">
    <property type="entry name" value="zf-PARP"/>
    <property type="match status" value="2"/>
</dbReference>
<dbReference type="FunFam" id="1.20.142.10:FF:000001">
    <property type="entry name" value="Poly [ADP-ribose] polymerase"/>
    <property type="match status" value="1"/>
</dbReference>
<evidence type="ECO:0000256" key="21">
    <source>
        <dbReference type="ARBA" id="ARBA00023125"/>
    </source>
</evidence>
<feature type="compositionally biased region" description="Basic and acidic residues" evidence="33">
    <location>
        <begin position="506"/>
        <end position="520"/>
    </location>
</feature>
<dbReference type="InterPro" id="IPR008893">
    <property type="entry name" value="WGR_domain"/>
</dbReference>
<evidence type="ECO:0000256" key="32">
    <source>
        <dbReference type="RuleBase" id="RU362114"/>
    </source>
</evidence>
<dbReference type="InterPro" id="IPR045831">
    <property type="entry name" value="LIN9_C"/>
</dbReference>
<dbReference type="SUPFAM" id="SSF142921">
    <property type="entry name" value="WGR domain-like"/>
    <property type="match status" value="1"/>
</dbReference>
<dbReference type="InterPro" id="IPR038650">
    <property type="entry name" value="PADR1_C_dom_sf"/>
</dbReference>
<dbReference type="Gene3D" id="1.10.20.130">
    <property type="match status" value="1"/>
</dbReference>
<keyword evidence="10 32" id="KW-0808">Transferase</keyword>
<dbReference type="Gene3D" id="2.20.25.630">
    <property type="match status" value="1"/>
</dbReference>
<feature type="region of interest" description="Disordered" evidence="33">
    <location>
        <begin position="1010"/>
        <end position="1063"/>
    </location>
</feature>
<feature type="domain" description="PARP-type" evidence="34">
    <location>
        <begin position="9"/>
        <end position="91"/>
    </location>
</feature>
<dbReference type="FunFam" id="3.30.1740.10:FF:000003">
    <property type="entry name" value="Poly [ADP-ribose] polymerase"/>
    <property type="match status" value="1"/>
</dbReference>
<dbReference type="GO" id="GO:0006302">
    <property type="term" value="P:double-strand break repair"/>
    <property type="evidence" value="ECO:0007669"/>
    <property type="project" value="TreeGrafter"/>
</dbReference>
<dbReference type="GO" id="GO:0005694">
    <property type="term" value="C:chromosome"/>
    <property type="evidence" value="ECO:0007669"/>
    <property type="project" value="UniProtKB-SubCell"/>
</dbReference>
<dbReference type="InterPro" id="IPR036616">
    <property type="entry name" value="Poly(ADP-ribose)pol_reg_dom_sf"/>
</dbReference>
<feature type="domain" description="PARP catalytic" evidence="36">
    <location>
        <begin position="785"/>
        <end position="1013"/>
    </location>
</feature>
<dbReference type="FunFam" id="2.20.25.630:FF:000001">
    <property type="entry name" value="Poly [ADP-ribose] polymerase"/>
    <property type="match status" value="1"/>
</dbReference>
<dbReference type="CDD" id="cd08001">
    <property type="entry name" value="WGR_PARP1_like"/>
    <property type="match status" value="1"/>
</dbReference>
<dbReference type="GO" id="GO:0045087">
    <property type="term" value="P:innate immune response"/>
    <property type="evidence" value="ECO:0007669"/>
    <property type="project" value="UniProtKB-KW"/>
</dbReference>
<keyword evidence="9 32" id="KW-0328">Glycosyltransferase</keyword>
<feature type="domain" description="PARP-type" evidence="34">
    <location>
        <begin position="113"/>
        <end position="203"/>
    </location>
</feature>
<evidence type="ECO:0000256" key="2">
    <source>
        <dbReference type="ARBA" id="ARBA00004514"/>
    </source>
</evidence>
<dbReference type="InterPro" id="IPR033471">
    <property type="entry name" value="DIRP"/>
</dbReference>
<comment type="catalytic activity">
    <reaction evidence="26">
        <text>L-aspartyl-[protein] + NAD(+) = 4-O-(ADP-D-ribosyl)-L-aspartyl-[protein] + nicotinamide</text>
        <dbReference type="Rhea" id="RHEA:54424"/>
        <dbReference type="Rhea" id="RHEA-COMP:9867"/>
        <dbReference type="Rhea" id="RHEA-COMP:13832"/>
        <dbReference type="ChEBI" id="CHEBI:17154"/>
        <dbReference type="ChEBI" id="CHEBI:29961"/>
        <dbReference type="ChEBI" id="CHEBI:57540"/>
        <dbReference type="ChEBI" id="CHEBI:138102"/>
    </reaction>
    <physiologicalReaction direction="left-to-right" evidence="26">
        <dbReference type="Rhea" id="RHEA:54425"/>
    </physiologicalReaction>
</comment>
<evidence type="ECO:0000256" key="15">
    <source>
        <dbReference type="ARBA" id="ARBA00022765"/>
    </source>
</evidence>
<evidence type="ECO:0000256" key="26">
    <source>
        <dbReference type="ARBA" id="ARBA00024164"/>
    </source>
</evidence>
<accession>A0AAW1CC88</accession>
<dbReference type="SMART" id="SM00292">
    <property type="entry name" value="BRCT"/>
    <property type="match status" value="1"/>
</dbReference>
<comment type="catalytic activity">
    <reaction evidence="31">
        <text>L-seryl-[protein] + NAD(+) = O-(ADP-D-ribosyl)-L-seryl-[protein] + nicotinamide + H(+)</text>
        <dbReference type="Rhea" id="RHEA:58232"/>
        <dbReference type="Rhea" id="RHEA-COMP:9863"/>
        <dbReference type="Rhea" id="RHEA-COMP:15091"/>
        <dbReference type="ChEBI" id="CHEBI:15378"/>
        <dbReference type="ChEBI" id="CHEBI:17154"/>
        <dbReference type="ChEBI" id="CHEBI:29999"/>
        <dbReference type="ChEBI" id="CHEBI:57540"/>
        <dbReference type="ChEBI" id="CHEBI:142556"/>
    </reaction>
    <physiologicalReaction direction="left-to-right" evidence="31">
        <dbReference type="Rhea" id="RHEA:58233"/>
    </physiologicalReaction>
</comment>
<dbReference type="InterPro" id="IPR001357">
    <property type="entry name" value="BRCT_dom"/>
</dbReference>
<comment type="subcellular location">
    <subcellularLocation>
        <location evidence="1">Chromosome</location>
    </subcellularLocation>
    <subcellularLocation>
        <location evidence="2">Cytoplasm</location>
        <location evidence="2">Cytosol</location>
    </subcellularLocation>
    <subcellularLocation>
        <location evidence="3">Nucleus</location>
        <location evidence="3">Nucleolus</location>
    </subcellularLocation>
</comment>
<evidence type="ECO:0000313" key="40">
    <source>
        <dbReference type="Proteomes" id="UP001474421"/>
    </source>
</evidence>
<evidence type="ECO:0000256" key="19">
    <source>
        <dbReference type="ARBA" id="ARBA00023015"/>
    </source>
</evidence>
<dbReference type="PANTHER" id="PTHR10459:SF112">
    <property type="entry name" value="POLY [ADP-RIBOSE] POLYMERASE 1"/>
    <property type="match status" value="1"/>
</dbReference>
<dbReference type="Gene3D" id="3.90.228.10">
    <property type="match status" value="1"/>
</dbReference>
<dbReference type="Pfam" id="PF02877">
    <property type="entry name" value="PARP_reg"/>
    <property type="match status" value="1"/>
</dbReference>
<dbReference type="PROSITE" id="PS50172">
    <property type="entry name" value="BRCT"/>
    <property type="match status" value="1"/>
</dbReference>
<evidence type="ECO:0000256" key="17">
    <source>
        <dbReference type="ARBA" id="ARBA00022833"/>
    </source>
</evidence>
<evidence type="ECO:0000259" key="37">
    <source>
        <dbReference type="PROSITE" id="PS51060"/>
    </source>
</evidence>
<keyword evidence="15" id="KW-0013">ADP-ribosylation</keyword>
<evidence type="ECO:0000256" key="18">
    <source>
        <dbReference type="ARBA" id="ARBA00022859"/>
    </source>
</evidence>
<comment type="catalytic activity">
    <reaction evidence="25">
        <text>L-glutamyl-[protein] + NAD(+) = 5-O-(ADP-D-ribosyl)-L-glutamyl-[protein] + nicotinamide</text>
        <dbReference type="Rhea" id="RHEA:58224"/>
        <dbReference type="Rhea" id="RHEA-COMP:10208"/>
        <dbReference type="Rhea" id="RHEA-COMP:15089"/>
        <dbReference type="ChEBI" id="CHEBI:17154"/>
        <dbReference type="ChEBI" id="CHEBI:29973"/>
        <dbReference type="ChEBI" id="CHEBI:57540"/>
        <dbReference type="ChEBI" id="CHEBI:142540"/>
    </reaction>
    <physiologicalReaction direction="left-to-right" evidence="25">
        <dbReference type="Rhea" id="RHEA:58225"/>
    </physiologicalReaction>
</comment>
<evidence type="ECO:0000256" key="14">
    <source>
        <dbReference type="ARBA" id="ARBA00022763"/>
    </source>
</evidence>
<keyword evidence="5" id="KW-0963">Cytoplasm</keyword>
<keyword evidence="11" id="KW-0548">Nucleotidyltransferase</keyword>
<keyword evidence="22" id="KW-0804">Transcription</keyword>
<dbReference type="Pfam" id="PF06584">
    <property type="entry name" value="DIRP"/>
    <property type="match status" value="1"/>
</dbReference>
<dbReference type="Pfam" id="PF21728">
    <property type="entry name" value="PADR1_N"/>
    <property type="match status" value="1"/>
</dbReference>
<dbReference type="Proteomes" id="UP001474421">
    <property type="component" value="Unassembled WGS sequence"/>
</dbReference>
<feature type="compositionally biased region" description="Polar residues" evidence="33">
    <location>
        <begin position="493"/>
        <end position="504"/>
    </location>
</feature>
<dbReference type="GO" id="GO:0003677">
    <property type="term" value="F:DNA binding"/>
    <property type="evidence" value="ECO:0007669"/>
    <property type="project" value="UniProtKB-KW"/>
</dbReference>
<evidence type="ECO:0000256" key="1">
    <source>
        <dbReference type="ARBA" id="ARBA00004286"/>
    </source>
</evidence>
<comment type="caution">
    <text evidence="39">The sequence shown here is derived from an EMBL/GenBank/DDBJ whole genome shotgun (WGS) entry which is preliminary data.</text>
</comment>
<reference evidence="39 40" key="1">
    <citation type="journal article" date="2024" name="Proc. Natl. Acad. Sci. U.S.A.">
        <title>The genetic regulatory architecture and epigenomic basis for age-related changes in rattlesnake venom.</title>
        <authorList>
            <person name="Hogan M.P."/>
            <person name="Holding M.L."/>
            <person name="Nystrom G.S."/>
            <person name="Colston T.J."/>
            <person name="Bartlett D.A."/>
            <person name="Mason A.J."/>
            <person name="Ellsworth S.A."/>
            <person name="Rautsaw R.M."/>
            <person name="Lawrence K.C."/>
            <person name="Strickland J.L."/>
            <person name="He B."/>
            <person name="Fraser P."/>
            <person name="Margres M.J."/>
            <person name="Gilbert D.M."/>
            <person name="Gibbs H.L."/>
            <person name="Parkinson C.L."/>
            <person name="Rokyta D.R."/>
        </authorList>
    </citation>
    <scope>NUCLEOTIDE SEQUENCE [LARGE SCALE GENOMIC DNA]</scope>
    <source>
        <strain evidence="39">DRR0105</strain>
    </source>
</reference>
<dbReference type="SUPFAM" id="SSF57716">
    <property type="entry name" value="Glucocorticoid receptor-like (DNA-binding domain)"/>
    <property type="match status" value="2"/>
</dbReference>
<dbReference type="InterPro" id="IPR049296">
    <property type="entry name" value="PARP1-like_PADR1_N"/>
</dbReference>
<dbReference type="InterPro" id="IPR001510">
    <property type="entry name" value="Znf_PARP"/>
</dbReference>
<evidence type="ECO:0000256" key="27">
    <source>
        <dbReference type="ARBA" id="ARBA00024347"/>
    </source>
</evidence>
<evidence type="ECO:0000256" key="33">
    <source>
        <dbReference type="SAM" id="MobiDB-lite"/>
    </source>
</evidence>
<dbReference type="PROSITE" id="PS51977">
    <property type="entry name" value="WGR"/>
    <property type="match status" value="1"/>
</dbReference>
<dbReference type="SMART" id="SM01335">
    <property type="entry name" value="PADR1"/>
    <property type="match status" value="1"/>
</dbReference>
<comment type="similarity">
    <text evidence="27">Belongs to the ARTD/PARP family.</text>
</comment>
<proteinExistence type="inferred from homology"/>
<dbReference type="SMART" id="SM01135">
    <property type="entry name" value="DIRP"/>
    <property type="match status" value="1"/>
</dbReference>
<feature type="domain" description="BRCT" evidence="35">
    <location>
        <begin position="382"/>
        <end position="458"/>
    </location>
</feature>
<dbReference type="InterPro" id="IPR036930">
    <property type="entry name" value="WGR_dom_sf"/>
</dbReference>
<dbReference type="Pfam" id="PF08063">
    <property type="entry name" value="Zn_ribbon_PADR1"/>
    <property type="match status" value="1"/>
</dbReference>
<comment type="catalytic activity">
    <reaction evidence="30">
        <text>L-tyrosyl-[protein] + NAD(+) = O-(ADP-D-ribosyl)-L-tyrosyl-[protein] + nicotinamide + H(+)</text>
        <dbReference type="Rhea" id="RHEA:58236"/>
        <dbReference type="Rhea" id="RHEA-COMP:10136"/>
        <dbReference type="Rhea" id="RHEA-COMP:15092"/>
        <dbReference type="ChEBI" id="CHEBI:15378"/>
        <dbReference type="ChEBI" id="CHEBI:17154"/>
        <dbReference type="ChEBI" id="CHEBI:46858"/>
        <dbReference type="ChEBI" id="CHEBI:57540"/>
        <dbReference type="ChEBI" id="CHEBI:142557"/>
    </reaction>
    <physiologicalReaction direction="left-to-right" evidence="30">
        <dbReference type="Rhea" id="RHEA:58237"/>
    </physiologicalReaction>
</comment>
<dbReference type="InterPro" id="IPR050800">
    <property type="entry name" value="ARTD/PARP"/>
</dbReference>
<evidence type="ECO:0000256" key="25">
    <source>
        <dbReference type="ARBA" id="ARBA00024159"/>
    </source>
</evidence>
<dbReference type="PROSITE" id="PS51059">
    <property type="entry name" value="PARP_CATALYTIC"/>
    <property type="match status" value="1"/>
</dbReference>
<dbReference type="CDD" id="cd17747">
    <property type="entry name" value="BRCT_PARP1"/>
    <property type="match status" value="1"/>
</dbReference>
<evidence type="ECO:0000313" key="39">
    <source>
        <dbReference type="EMBL" id="KAK9411964.1"/>
    </source>
</evidence>
<dbReference type="InterPro" id="IPR012317">
    <property type="entry name" value="Poly(ADP-ribose)pol_cat_dom"/>
</dbReference>
<dbReference type="SUPFAM" id="SSF52113">
    <property type="entry name" value="BRCT domain"/>
    <property type="match status" value="1"/>
</dbReference>
<evidence type="ECO:0000259" key="38">
    <source>
        <dbReference type="PROSITE" id="PS51977"/>
    </source>
</evidence>
<keyword evidence="14" id="KW-0227">DNA damage</keyword>
<keyword evidence="4" id="KW-0158">Chromosome</keyword>
<dbReference type="PANTHER" id="PTHR10459">
    <property type="entry name" value="DNA LIGASE"/>
    <property type="match status" value="1"/>
</dbReference>
<evidence type="ECO:0000259" key="35">
    <source>
        <dbReference type="PROSITE" id="PS50172"/>
    </source>
</evidence>
<evidence type="ECO:0000256" key="29">
    <source>
        <dbReference type="ARBA" id="ARBA00048241"/>
    </source>
</evidence>
<evidence type="ECO:0000259" key="34">
    <source>
        <dbReference type="PROSITE" id="PS50064"/>
    </source>
</evidence>
<dbReference type="Pfam" id="PF05406">
    <property type="entry name" value="WGR"/>
    <property type="match status" value="1"/>
</dbReference>
<keyword evidence="13" id="KW-0677">Repeat</keyword>
<evidence type="ECO:0000256" key="11">
    <source>
        <dbReference type="ARBA" id="ARBA00022695"/>
    </source>
</evidence>
<keyword evidence="24" id="KW-0539">Nucleus</keyword>
<evidence type="ECO:0000256" key="20">
    <source>
        <dbReference type="ARBA" id="ARBA00023027"/>
    </source>
</evidence>
<dbReference type="GO" id="GO:0008270">
    <property type="term" value="F:zinc ion binding"/>
    <property type="evidence" value="ECO:0007669"/>
    <property type="project" value="UniProtKB-KW"/>
</dbReference>
<dbReference type="FunFam" id="1.10.20.130:FF:000001">
    <property type="entry name" value="Poly [ADP-ribose] polymerase"/>
    <property type="match status" value="1"/>
</dbReference>
<keyword evidence="21" id="KW-0238">DNA-binding</keyword>
<dbReference type="GO" id="GO:0070212">
    <property type="term" value="P:protein poly-ADP-ribosylation"/>
    <property type="evidence" value="ECO:0007669"/>
    <property type="project" value="TreeGrafter"/>
</dbReference>
<dbReference type="SUPFAM" id="SSF47587">
    <property type="entry name" value="Domain of poly(ADP-ribose) polymerase"/>
    <property type="match status" value="1"/>
</dbReference>
<dbReference type="PROSITE" id="PS51060">
    <property type="entry name" value="PARP_ALPHA_HD"/>
    <property type="match status" value="1"/>
</dbReference>